<reference evidence="1" key="1">
    <citation type="submission" date="2021-03" db="EMBL/GenBank/DDBJ databases">
        <title>Acanthopleuribacteraceae sp. M133.</title>
        <authorList>
            <person name="Wang G."/>
        </authorList>
    </citation>
    <scope>NUCLEOTIDE SEQUENCE</scope>
    <source>
        <strain evidence="1">M133</strain>
    </source>
</reference>
<keyword evidence="2" id="KW-1185">Reference proteome</keyword>
<dbReference type="AlphaFoldDB" id="A0A8A4TM76"/>
<sequence length="415" mass="47569">MEQLFAEARQNFTCFVEQRRDLIQLVNCSDNDVPVVLKLIRDVEQASPSDVFLMFADAFHHPGAFVDVVMERLREEHALAADWLKEQEKDPIPGPPESVFDSGRDPAERLLEGIEYSRSLMPCCGGHRLVWVLFPTQIVDMRGWYQLIQAFSPREGVKPWMRHLRLIFRDHPKAKRHRNGLVEAPRVVLHPVDFSAEALDQASQEQMEDENQPIEKRMEALLLLAQRDYAYNRSKAALHKYNTLLGHYQSTENHGMQALVLNGMGDVHHRINDLARAQHYYECAVPEVTQSSEHVVFYTIVKNLGDVTYKRKNYPMAEECYGHAETLATHLLDAEGKAQMLEKKGLAQEKQKKHEAAVQSWENAVTLCRGCEMDGLLKVNLKHLERGYKQARQKDKAAAIGDELKQLKQRPAEEG</sequence>
<dbReference type="KEGG" id="scor:J3U87_01235"/>
<proteinExistence type="predicted"/>
<dbReference type="InterPro" id="IPR019734">
    <property type="entry name" value="TPR_rpt"/>
</dbReference>
<dbReference type="InterPro" id="IPR011990">
    <property type="entry name" value="TPR-like_helical_dom_sf"/>
</dbReference>
<dbReference type="Gene3D" id="1.25.40.10">
    <property type="entry name" value="Tetratricopeptide repeat domain"/>
    <property type="match status" value="1"/>
</dbReference>
<protein>
    <recommendedName>
        <fullName evidence="3">Tetratricopeptide repeat-containing protein</fullName>
    </recommendedName>
</protein>
<dbReference type="SUPFAM" id="SSF48452">
    <property type="entry name" value="TPR-like"/>
    <property type="match status" value="1"/>
</dbReference>
<accession>A0A8A4TM76</accession>
<dbReference type="EMBL" id="CP071793">
    <property type="protein sequence ID" value="QTD51066.1"/>
    <property type="molecule type" value="Genomic_DNA"/>
</dbReference>
<gene>
    <name evidence="1" type="ORF">J3U87_01235</name>
</gene>
<evidence type="ECO:0000313" key="2">
    <source>
        <dbReference type="Proteomes" id="UP000663929"/>
    </source>
</evidence>
<evidence type="ECO:0000313" key="1">
    <source>
        <dbReference type="EMBL" id="QTD51066.1"/>
    </source>
</evidence>
<name>A0A8A4TM76_SULCO</name>
<dbReference type="Proteomes" id="UP000663929">
    <property type="component" value="Chromosome"/>
</dbReference>
<dbReference type="RefSeq" id="WP_237381202.1">
    <property type="nucleotide sequence ID" value="NZ_CP071793.1"/>
</dbReference>
<evidence type="ECO:0008006" key="3">
    <source>
        <dbReference type="Google" id="ProtNLM"/>
    </source>
</evidence>
<dbReference type="SMART" id="SM00028">
    <property type="entry name" value="TPR"/>
    <property type="match status" value="3"/>
</dbReference>
<organism evidence="1 2">
    <name type="scientific">Sulfidibacter corallicola</name>
    <dbReference type="NCBI Taxonomy" id="2818388"/>
    <lineage>
        <taxon>Bacteria</taxon>
        <taxon>Pseudomonadati</taxon>
        <taxon>Acidobacteriota</taxon>
        <taxon>Holophagae</taxon>
        <taxon>Acanthopleuribacterales</taxon>
        <taxon>Acanthopleuribacteraceae</taxon>
        <taxon>Sulfidibacter</taxon>
    </lineage>
</organism>